<feature type="region of interest" description="Disordered" evidence="1">
    <location>
        <begin position="630"/>
        <end position="650"/>
    </location>
</feature>
<feature type="region of interest" description="Disordered" evidence="1">
    <location>
        <begin position="678"/>
        <end position="714"/>
    </location>
</feature>
<dbReference type="SUPFAM" id="SSF69349">
    <property type="entry name" value="Phage fibre proteins"/>
    <property type="match status" value="1"/>
</dbReference>
<gene>
    <name evidence="2" type="ORF">UFOVP71_3</name>
</gene>
<feature type="region of interest" description="Disordered" evidence="1">
    <location>
        <begin position="567"/>
        <end position="615"/>
    </location>
</feature>
<proteinExistence type="predicted"/>
<reference evidence="2" key="1">
    <citation type="submission" date="2020-05" db="EMBL/GenBank/DDBJ databases">
        <authorList>
            <person name="Chiriac C."/>
            <person name="Salcher M."/>
            <person name="Ghai R."/>
            <person name="Kavagutti S V."/>
        </authorList>
    </citation>
    <scope>NUCLEOTIDE SEQUENCE</scope>
</reference>
<feature type="compositionally biased region" description="Polar residues" evidence="1">
    <location>
        <begin position="580"/>
        <end position="589"/>
    </location>
</feature>
<dbReference type="EMBL" id="LR797824">
    <property type="protein sequence ID" value="CAB4241465.1"/>
    <property type="molecule type" value="Genomic_DNA"/>
</dbReference>
<accession>A0A6J5T977</accession>
<evidence type="ECO:0000256" key="1">
    <source>
        <dbReference type="SAM" id="MobiDB-lite"/>
    </source>
</evidence>
<feature type="region of interest" description="Disordered" evidence="1">
    <location>
        <begin position="369"/>
        <end position="437"/>
    </location>
</feature>
<sequence>MRANSYGGTSPHHKLGGEGANKNYGIYAAKIKDNRDPEGLGRLKVWIPQLSNANEADDSSWFTVRYAPLFAGAGDTGKEATANNATKYAQTNQSYGIWMVPPDLNVQVICGFLNGETHQGVWWACLPQDGHTHAIPAVASGSTHEGKVAPVAERNRYNTADPQYEHRPEHPQSDRLKAQGLDKDLQRGHSNAGPFRDASKHPGLAYGILTPGQHQFLMDDGSDGHSGQIRLRTNSGNSIIMDNNCGFIYVVNAAGTAWFQLDAKGNIDMYAGGDFSVNAEGSINLRAGNNVNIDAGANLNAVAATNMNIEACEVFNATGTTGMKLTSGTNMNILGDSQVKLTGQRIDFNGPTADRADLPGTNSLVSNATVGKSVAGRVPEAEPYGGHGCRNEGEQPSAAPGSSGVPESTITPAAESYKDIPPPEQTNAIDCVPDTTQSRLSDEGFKTLISREAYRGVMYSDFQGYSVGYGTRLDIFGPDGAGKIDANLKKALLAGPSEAEARLASRQIIDRENTPRLLRSLEKAKASAGKTVCLTQSQIDALIMASYGNPARADQMASDLVSAAAKSSDGKASNEDVANIWSNSGYNNDSKARNSDAKYAMTGTPNPDSYPKESSTLRDAGVRVDEGRIKNNNVPIPATDDWKGSLGNGAQTGTRVATAYGKPTSQHQGQWERSNYLNTGAVPYGSPLTLSQLSDKYGPPHTGGNVPPGLPDKS</sequence>
<organism evidence="2">
    <name type="scientific">uncultured Caudovirales phage</name>
    <dbReference type="NCBI Taxonomy" id="2100421"/>
    <lineage>
        <taxon>Viruses</taxon>
        <taxon>Duplodnaviria</taxon>
        <taxon>Heunggongvirae</taxon>
        <taxon>Uroviricota</taxon>
        <taxon>Caudoviricetes</taxon>
        <taxon>Peduoviridae</taxon>
        <taxon>Maltschvirus</taxon>
        <taxon>Maltschvirus maltsch</taxon>
    </lineage>
</organism>
<name>A0A6J5T977_9CAUD</name>
<evidence type="ECO:0000313" key="2">
    <source>
        <dbReference type="EMBL" id="CAB4241465.1"/>
    </source>
</evidence>
<protein>
    <submittedName>
        <fullName evidence="2">Uncharacterized protein</fullName>
    </submittedName>
</protein>